<dbReference type="Proteomes" id="UP000271098">
    <property type="component" value="Unassembled WGS sequence"/>
</dbReference>
<dbReference type="AlphaFoldDB" id="A0A183CX16"/>
<reference evidence="1 2" key="2">
    <citation type="submission" date="2018-11" db="EMBL/GenBank/DDBJ databases">
        <authorList>
            <consortium name="Pathogen Informatics"/>
        </authorList>
    </citation>
    <scope>NUCLEOTIDE SEQUENCE [LARGE SCALE GENOMIC DNA]</scope>
</reference>
<evidence type="ECO:0000313" key="1">
    <source>
        <dbReference type="EMBL" id="VDK29203.1"/>
    </source>
</evidence>
<sequence>MKKIKRLTLLRELCVSRKSWNRVPKAKIGDAIFAGMVTRCSDAKTMFGDETSLSRHLRHFAGLLQSKHWDAFGESLVIAVNEYIAPGRAHKDTLKAWMLLSSFLSDRLGAASKTAAFSPLSTPRIQLFTLMASAPYPS</sequence>
<organism evidence="3">
    <name type="scientific">Gongylonema pulchrum</name>
    <dbReference type="NCBI Taxonomy" id="637853"/>
    <lineage>
        <taxon>Eukaryota</taxon>
        <taxon>Metazoa</taxon>
        <taxon>Ecdysozoa</taxon>
        <taxon>Nematoda</taxon>
        <taxon>Chromadorea</taxon>
        <taxon>Rhabditida</taxon>
        <taxon>Spirurina</taxon>
        <taxon>Spiruromorpha</taxon>
        <taxon>Spiruroidea</taxon>
        <taxon>Gongylonematidae</taxon>
        <taxon>Gongylonema</taxon>
    </lineage>
</organism>
<reference evidence="3" key="1">
    <citation type="submission" date="2016-06" db="UniProtKB">
        <authorList>
            <consortium name="WormBaseParasite"/>
        </authorList>
    </citation>
    <scope>IDENTIFICATION</scope>
</reference>
<dbReference type="EMBL" id="UYRT01001098">
    <property type="protein sequence ID" value="VDK29203.1"/>
    <property type="molecule type" value="Genomic_DNA"/>
</dbReference>
<proteinExistence type="predicted"/>
<evidence type="ECO:0000313" key="2">
    <source>
        <dbReference type="Proteomes" id="UP000271098"/>
    </source>
</evidence>
<gene>
    <name evidence="1" type="ORF">GPUH_LOCUS1007</name>
</gene>
<dbReference type="OrthoDB" id="5837818at2759"/>
<dbReference type="WBParaSite" id="GPUH_0000100701-mRNA-1">
    <property type="protein sequence ID" value="GPUH_0000100701-mRNA-1"/>
    <property type="gene ID" value="GPUH_0000100701"/>
</dbReference>
<protein>
    <submittedName>
        <fullName evidence="3">GLOBIN domain-containing protein</fullName>
    </submittedName>
</protein>
<dbReference type="SUPFAM" id="SSF46458">
    <property type="entry name" value="Globin-like"/>
    <property type="match status" value="1"/>
</dbReference>
<accession>A0A183CX16</accession>
<dbReference type="InterPro" id="IPR009050">
    <property type="entry name" value="Globin-like_sf"/>
</dbReference>
<name>A0A183CX16_9BILA</name>
<keyword evidence="2" id="KW-1185">Reference proteome</keyword>
<evidence type="ECO:0000313" key="3">
    <source>
        <dbReference type="WBParaSite" id="GPUH_0000100701-mRNA-1"/>
    </source>
</evidence>